<protein>
    <submittedName>
        <fullName evidence="1">Uncharacterized protein</fullName>
    </submittedName>
</protein>
<organism evidence="1 2">
    <name type="scientific">Mycobacteroides immunogenum</name>
    <dbReference type="NCBI Taxonomy" id="83262"/>
    <lineage>
        <taxon>Bacteria</taxon>
        <taxon>Bacillati</taxon>
        <taxon>Actinomycetota</taxon>
        <taxon>Actinomycetes</taxon>
        <taxon>Mycobacteriales</taxon>
        <taxon>Mycobacteriaceae</taxon>
        <taxon>Mycobacteroides</taxon>
    </lineage>
</organism>
<dbReference type="AlphaFoldDB" id="A0A179VGF0"/>
<dbReference type="EMBL" id="LQYE01000007">
    <property type="protein sequence ID" value="OAT69346.1"/>
    <property type="molecule type" value="Genomic_DNA"/>
</dbReference>
<proteinExistence type="predicted"/>
<reference evidence="1 2" key="1">
    <citation type="submission" date="2016-01" db="EMBL/GenBank/DDBJ databases">
        <title>Mycobacterium immunogenum strain CD11_6 genome sequencing and assembly.</title>
        <authorList>
            <person name="Kaur G."/>
            <person name="Nair G.R."/>
            <person name="Mayilraj S."/>
        </authorList>
    </citation>
    <scope>NUCLEOTIDE SEQUENCE [LARGE SCALE GENOMIC DNA]</scope>
    <source>
        <strain evidence="1 2">CD11-6</strain>
    </source>
</reference>
<comment type="caution">
    <text evidence="1">The sequence shown here is derived from an EMBL/GenBank/DDBJ whole genome shotgun (WGS) entry which is preliminary data.</text>
</comment>
<sequence>MKRHSGLVFTAVVFIAASVWASASLIKRRRSLDTHREPESDQPVSLRFLRRHIADDVLLGSGAVVEDVILDDAGEDLLSFRVRQHHLYSYPPHRLRRVRGALDGLLPTGYQWAVEISMTDGTACFRRVARDDLAVITP</sequence>
<dbReference type="Proteomes" id="UP000186919">
    <property type="component" value="Unassembled WGS sequence"/>
</dbReference>
<accession>A0A179VGF0</accession>
<evidence type="ECO:0000313" key="1">
    <source>
        <dbReference type="EMBL" id="OAT69346.1"/>
    </source>
</evidence>
<gene>
    <name evidence="1" type="ORF">AWB85_21530</name>
</gene>
<name>A0A179VGF0_9MYCO</name>
<evidence type="ECO:0000313" key="2">
    <source>
        <dbReference type="Proteomes" id="UP000186919"/>
    </source>
</evidence>